<feature type="non-terminal residue" evidence="1">
    <location>
        <position position="107"/>
    </location>
</feature>
<protein>
    <submittedName>
        <fullName evidence="1">Primosomal protein N</fullName>
    </submittedName>
</protein>
<organism evidence="1 2">
    <name type="scientific">Campylobacter jejuni</name>
    <dbReference type="NCBI Taxonomy" id="197"/>
    <lineage>
        <taxon>Bacteria</taxon>
        <taxon>Pseudomonadati</taxon>
        <taxon>Campylobacterota</taxon>
        <taxon>Epsilonproteobacteria</taxon>
        <taxon>Campylobacterales</taxon>
        <taxon>Campylobacteraceae</taxon>
        <taxon>Campylobacter</taxon>
    </lineage>
</organism>
<name>A0AAW5EE88_CAMJU</name>
<reference evidence="1" key="1">
    <citation type="submission" date="2021-12" db="EMBL/GenBank/DDBJ databases">
        <title>Prevalence of phenicol resistance gene fexA in Campylobacter isolated from poultry supply chain.</title>
        <authorList>
            <person name="Tang B."/>
            <person name="Zheng X."/>
            <person name="Lin J."/>
            <person name="Lin R."/>
            <person name="Yang H."/>
            <person name="Shen Z."/>
            <person name="Xia F."/>
        </authorList>
    </citation>
    <scope>NUCLEOTIDE SEQUENCE</scope>
    <source>
        <strain evidence="1">CJHN2011004</strain>
    </source>
</reference>
<comment type="caution">
    <text evidence="1">The sequence shown here is derived from an EMBL/GenBank/DDBJ whole genome shotgun (WGS) entry which is preliminary data.</text>
</comment>
<evidence type="ECO:0000313" key="2">
    <source>
        <dbReference type="Proteomes" id="UP001199644"/>
    </source>
</evidence>
<accession>A0AAW5EE88</accession>
<dbReference type="EMBL" id="JAJUOL010001159">
    <property type="protein sequence ID" value="MCH3853653.1"/>
    <property type="molecule type" value="Genomic_DNA"/>
</dbReference>
<dbReference type="AlphaFoldDB" id="A0AAW5EE88"/>
<sequence>MRYYELAVFGFYLQNLTFHSKEEIPALREVIIDLKNKKNLRALVLKECQKPEFQTKEIKEITSFSLSCVQFELAKFISYYYSSKLGFVLGLFSTYQTYTCDLIKIEN</sequence>
<dbReference type="Proteomes" id="UP001199644">
    <property type="component" value="Unassembled WGS sequence"/>
</dbReference>
<evidence type="ECO:0000313" key="1">
    <source>
        <dbReference type="EMBL" id="MCH3853653.1"/>
    </source>
</evidence>
<proteinExistence type="predicted"/>
<gene>
    <name evidence="1" type="ORF">LZC39_16315</name>
</gene>